<name>E2C6K8_HARSA</name>
<dbReference type="OMA" id="HCANTSF"/>
<organism evidence="2">
    <name type="scientific">Harpegnathos saltator</name>
    <name type="common">Jerdon's jumping ant</name>
    <dbReference type="NCBI Taxonomy" id="610380"/>
    <lineage>
        <taxon>Eukaryota</taxon>
        <taxon>Metazoa</taxon>
        <taxon>Ecdysozoa</taxon>
        <taxon>Arthropoda</taxon>
        <taxon>Hexapoda</taxon>
        <taxon>Insecta</taxon>
        <taxon>Pterygota</taxon>
        <taxon>Neoptera</taxon>
        <taxon>Endopterygota</taxon>
        <taxon>Hymenoptera</taxon>
        <taxon>Apocrita</taxon>
        <taxon>Aculeata</taxon>
        <taxon>Formicoidea</taxon>
        <taxon>Formicidae</taxon>
        <taxon>Ponerinae</taxon>
        <taxon>Ponerini</taxon>
        <taxon>Harpegnathos</taxon>
    </lineage>
</organism>
<dbReference type="PROSITE" id="PS51257">
    <property type="entry name" value="PROKAR_LIPOPROTEIN"/>
    <property type="match status" value="1"/>
</dbReference>
<dbReference type="STRING" id="610380.E2C6K8"/>
<evidence type="ECO:0000313" key="2">
    <source>
        <dbReference type="Proteomes" id="UP000008237"/>
    </source>
</evidence>
<reference evidence="1 2" key="1">
    <citation type="journal article" date="2010" name="Science">
        <title>Genomic comparison of the ants Camponotus floridanus and Harpegnathos saltator.</title>
        <authorList>
            <person name="Bonasio R."/>
            <person name="Zhang G."/>
            <person name="Ye C."/>
            <person name="Mutti N.S."/>
            <person name="Fang X."/>
            <person name="Qin N."/>
            <person name="Donahue G."/>
            <person name="Yang P."/>
            <person name="Li Q."/>
            <person name="Li C."/>
            <person name="Zhang P."/>
            <person name="Huang Z."/>
            <person name="Berger S.L."/>
            <person name="Reinberg D."/>
            <person name="Wang J."/>
            <person name="Liebig J."/>
        </authorList>
    </citation>
    <scope>NUCLEOTIDE SEQUENCE [LARGE SCALE GENOMIC DNA]</scope>
    <source>
        <strain evidence="1 2">R22 G/1</strain>
    </source>
</reference>
<sequence length="174" mass="18842">MLQTVRCCRTLSGLVSGQVDLWTQSTTGCACSFNSSSNDCACCVPSGGCSCGAASPDRCAQCGLEQHCANMCNITLDSRQLFSKSDRGFGQIKSPYLQGPSRCTYRFVPDTGQRVELQIYRLVSIGRHNGTARKAEDVGAPNSECRATVTPVYVRVLDETQLGQSLDLDMHFIP</sequence>
<dbReference type="AlphaFoldDB" id="E2C6K8"/>
<dbReference type="OrthoDB" id="10063988at2759"/>
<evidence type="ECO:0000313" key="1">
    <source>
        <dbReference type="EMBL" id="EFN76410.1"/>
    </source>
</evidence>
<dbReference type="EMBL" id="GL453160">
    <property type="protein sequence ID" value="EFN76410.1"/>
    <property type="molecule type" value="Genomic_DNA"/>
</dbReference>
<accession>E2C6K8</accession>
<proteinExistence type="predicted"/>
<evidence type="ECO:0008006" key="3">
    <source>
        <dbReference type="Google" id="ProtNLM"/>
    </source>
</evidence>
<keyword evidence="2" id="KW-1185">Reference proteome</keyword>
<protein>
    <recommendedName>
        <fullName evidence="3">CUB domain-containing protein</fullName>
    </recommendedName>
</protein>
<dbReference type="InParanoid" id="E2C6K8"/>
<dbReference type="Proteomes" id="UP000008237">
    <property type="component" value="Unassembled WGS sequence"/>
</dbReference>
<gene>
    <name evidence="1" type="ORF">EAI_16047</name>
</gene>